<evidence type="ECO:0000259" key="1">
    <source>
        <dbReference type="Pfam" id="PF01464"/>
    </source>
</evidence>
<evidence type="ECO:0000313" key="2">
    <source>
        <dbReference type="EMBL" id="NKE71267.1"/>
    </source>
</evidence>
<gene>
    <name evidence="2" type="ORF">MNODULE_11015</name>
</gene>
<comment type="caution">
    <text evidence="2">The sequence shown here is derived from an EMBL/GenBank/DDBJ whole genome shotgun (WGS) entry which is preliminary data.</text>
</comment>
<feature type="domain" description="Transglycosylase SLT" evidence="1">
    <location>
        <begin position="36"/>
        <end position="133"/>
    </location>
</feature>
<dbReference type="Proteomes" id="UP000534783">
    <property type="component" value="Unassembled WGS sequence"/>
</dbReference>
<dbReference type="InterPro" id="IPR023346">
    <property type="entry name" value="Lysozyme-like_dom_sf"/>
</dbReference>
<name>A0A7X6DQ42_9BACT</name>
<evidence type="ECO:0000313" key="3">
    <source>
        <dbReference type="Proteomes" id="UP000534783"/>
    </source>
</evidence>
<proteinExistence type="predicted"/>
<dbReference type="RefSeq" id="WP_168059749.1">
    <property type="nucleotide sequence ID" value="NZ_VTOW01000002.1"/>
</dbReference>
<dbReference type="EMBL" id="VTOW01000002">
    <property type="protein sequence ID" value="NKE71267.1"/>
    <property type="molecule type" value="Genomic_DNA"/>
</dbReference>
<dbReference type="SUPFAM" id="SSF53955">
    <property type="entry name" value="Lysozyme-like"/>
    <property type="match status" value="1"/>
</dbReference>
<dbReference type="CDD" id="cd13400">
    <property type="entry name" value="LT_IagB-like"/>
    <property type="match status" value="1"/>
</dbReference>
<organism evidence="2 3">
    <name type="scientific">Candidatus Manganitrophus noduliformans</name>
    <dbReference type="NCBI Taxonomy" id="2606439"/>
    <lineage>
        <taxon>Bacteria</taxon>
        <taxon>Pseudomonadati</taxon>
        <taxon>Nitrospirota</taxon>
        <taxon>Nitrospiria</taxon>
        <taxon>Candidatus Troglogloeales</taxon>
        <taxon>Candidatus Manganitrophaceae</taxon>
        <taxon>Candidatus Manganitrophus</taxon>
    </lineage>
</organism>
<dbReference type="Gene3D" id="1.10.530.10">
    <property type="match status" value="1"/>
</dbReference>
<dbReference type="InterPro" id="IPR008258">
    <property type="entry name" value="Transglycosylase_SLT_dom_1"/>
</dbReference>
<accession>A0A7X6DQ42</accession>
<reference evidence="2 3" key="1">
    <citation type="journal article" date="2020" name="Nature">
        <title>Bacterial chemolithoautotrophy via manganese oxidation.</title>
        <authorList>
            <person name="Yu H."/>
            <person name="Leadbetter J.R."/>
        </authorList>
    </citation>
    <scope>NUCLEOTIDE SEQUENCE [LARGE SCALE GENOMIC DNA]</scope>
    <source>
        <strain evidence="2 3">Mn-1</strain>
    </source>
</reference>
<sequence>MSILIRSVRVKTCAVFFAVLGVVAVSLTPYPVHAFCFEEAGAIYRVSPQLLWAIAKVESSFNPSAVNRNANGSYDYGLMQINSSWMKVLGEELWTFLGDPCLNVKVGAWILAQCMKRHGQTWEAVGCYNATRPDKRAKYAWKVYSSLPNKK</sequence>
<dbReference type="AlphaFoldDB" id="A0A7X6DQ42"/>
<keyword evidence="3" id="KW-1185">Reference proteome</keyword>
<dbReference type="Pfam" id="PF01464">
    <property type="entry name" value="SLT"/>
    <property type="match status" value="1"/>
</dbReference>
<protein>
    <submittedName>
        <fullName evidence="2">Lytic transglycosylase domain-containing protein</fullName>
    </submittedName>
</protein>